<proteinExistence type="inferred from homology"/>
<keyword evidence="4" id="KW-1003">Cell membrane</keyword>
<dbReference type="Gene3D" id="1.20.58.340">
    <property type="entry name" value="Magnesium transport protein CorA, transmembrane region"/>
    <property type="match status" value="2"/>
</dbReference>
<evidence type="ECO:0000256" key="4">
    <source>
        <dbReference type="ARBA" id="ARBA00022475"/>
    </source>
</evidence>
<evidence type="ECO:0000256" key="5">
    <source>
        <dbReference type="ARBA" id="ARBA00022692"/>
    </source>
</evidence>
<dbReference type="InterPro" id="IPR002523">
    <property type="entry name" value="MgTranspt_CorA/ZnTranspt_ZntB"/>
</dbReference>
<dbReference type="EMBL" id="BSUZ01000001">
    <property type="protein sequence ID" value="GMA84815.1"/>
    <property type="molecule type" value="Genomic_DNA"/>
</dbReference>
<dbReference type="PANTHER" id="PTHR46494:SF1">
    <property type="entry name" value="CORA FAMILY METAL ION TRANSPORTER (EUROFUNG)"/>
    <property type="match status" value="1"/>
</dbReference>
<evidence type="ECO:0000256" key="2">
    <source>
        <dbReference type="ARBA" id="ARBA00009765"/>
    </source>
</evidence>
<feature type="transmembrane region" description="Helical" evidence="9">
    <location>
        <begin position="406"/>
        <end position="425"/>
    </location>
</feature>
<dbReference type="PANTHER" id="PTHR46494">
    <property type="entry name" value="CORA FAMILY METAL ION TRANSPORTER (EUROFUNG)"/>
    <property type="match status" value="1"/>
</dbReference>
<dbReference type="SUPFAM" id="SSF143865">
    <property type="entry name" value="CorA soluble domain-like"/>
    <property type="match status" value="1"/>
</dbReference>
<dbReference type="Pfam" id="PF01544">
    <property type="entry name" value="CorA"/>
    <property type="match status" value="1"/>
</dbReference>
<dbReference type="SUPFAM" id="SSF144083">
    <property type="entry name" value="Magnesium transport protein CorA, transmembrane region"/>
    <property type="match status" value="1"/>
</dbReference>
<name>A0ABQ6JC86_9ACTN</name>
<keyword evidence="3" id="KW-0813">Transport</keyword>
<evidence type="ECO:0000256" key="7">
    <source>
        <dbReference type="ARBA" id="ARBA00023136"/>
    </source>
</evidence>
<feature type="region of interest" description="Disordered" evidence="8">
    <location>
        <begin position="34"/>
        <end position="66"/>
    </location>
</feature>
<evidence type="ECO:0000256" key="8">
    <source>
        <dbReference type="SAM" id="MobiDB-lite"/>
    </source>
</evidence>
<feature type="compositionally biased region" description="Basic and acidic residues" evidence="8">
    <location>
        <begin position="53"/>
        <end position="66"/>
    </location>
</feature>
<dbReference type="Proteomes" id="UP001157017">
    <property type="component" value="Unassembled WGS sequence"/>
</dbReference>
<protein>
    <submittedName>
        <fullName evidence="10">Magnesium transport protein CorA</fullName>
    </submittedName>
</protein>
<evidence type="ECO:0000313" key="10">
    <source>
        <dbReference type="EMBL" id="GMA84815.1"/>
    </source>
</evidence>
<sequence>MGSFASVFRLAAGPVAVAALPQPVVDHRLGSRGALRARDGGEGGGGLPAALERAGDDLGDRQHGRTLPERRHLRLALLVEAHPRRPPGQHAGGVRGGPAVADEQQRGHVCTVRGTMCDVIVDQAVYRDGKRQALHRPVRRAWSSSARYPTASSGSASRTRRTASSSLVREELGLHPLAIEDAVNGNQRAKPEVYDGSLFCVLKPLRYTESTSQVETGEVMVFVGDHFVVTVRRGEAMPLAEVRKRLEDNAERLSHGPAAVLYAVMDAVVDDYLEIDEEIGQDLEEMEESVFAGEVEVEQQAEGEAKPENSASRRKGSADARRIYLLKREVLEIRRAVVPLVEPVKRLFLRDVPHIPEHSKPFFRDVSDHLLQVVDHVESYDRLLTDILSAHLTRVSVQQNDDMRRISAWVAIAAVPTMIAGIYGMNFENIPGLRWHLGYFYALALMATACIVLFRSFKRSGWL</sequence>
<feature type="compositionally biased region" description="Low complexity" evidence="8">
    <location>
        <begin position="150"/>
        <end position="166"/>
    </location>
</feature>
<dbReference type="InterPro" id="IPR045861">
    <property type="entry name" value="CorA_cytoplasmic_dom"/>
</dbReference>
<organism evidence="10 11">
    <name type="scientific">Angustibacter aerolatus</name>
    <dbReference type="NCBI Taxonomy" id="1162965"/>
    <lineage>
        <taxon>Bacteria</taxon>
        <taxon>Bacillati</taxon>
        <taxon>Actinomycetota</taxon>
        <taxon>Actinomycetes</taxon>
        <taxon>Kineosporiales</taxon>
        <taxon>Kineosporiaceae</taxon>
    </lineage>
</organism>
<comment type="caution">
    <text evidence="10">The sequence shown here is derived from an EMBL/GenBank/DDBJ whole genome shotgun (WGS) entry which is preliminary data.</text>
</comment>
<keyword evidence="6 9" id="KW-1133">Transmembrane helix</keyword>
<dbReference type="Gene3D" id="3.30.460.20">
    <property type="entry name" value="CorA soluble domain-like"/>
    <property type="match status" value="1"/>
</dbReference>
<gene>
    <name evidence="10" type="primary">corA</name>
    <name evidence="10" type="ORF">GCM10025868_00650</name>
</gene>
<dbReference type="InterPro" id="IPR045863">
    <property type="entry name" value="CorA_TM1_TM2"/>
</dbReference>
<evidence type="ECO:0000256" key="1">
    <source>
        <dbReference type="ARBA" id="ARBA00004651"/>
    </source>
</evidence>
<keyword evidence="5 9" id="KW-0812">Transmembrane</keyword>
<comment type="subcellular location">
    <subcellularLocation>
        <location evidence="1">Cell membrane</location>
        <topology evidence="1">Multi-pass membrane protein</topology>
    </subcellularLocation>
</comment>
<dbReference type="CDD" id="cd12830">
    <property type="entry name" value="MtCorA-like"/>
    <property type="match status" value="1"/>
</dbReference>
<evidence type="ECO:0000256" key="6">
    <source>
        <dbReference type="ARBA" id="ARBA00022989"/>
    </source>
</evidence>
<evidence type="ECO:0000313" key="11">
    <source>
        <dbReference type="Proteomes" id="UP001157017"/>
    </source>
</evidence>
<evidence type="ECO:0000256" key="9">
    <source>
        <dbReference type="SAM" id="Phobius"/>
    </source>
</evidence>
<evidence type="ECO:0000256" key="3">
    <source>
        <dbReference type="ARBA" id="ARBA00022448"/>
    </source>
</evidence>
<feature type="region of interest" description="Disordered" evidence="8">
    <location>
        <begin position="139"/>
        <end position="167"/>
    </location>
</feature>
<keyword evidence="11" id="KW-1185">Reference proteome</keyword>
<accession>A0ABQ6JC86</accession>
<feature type="transmembrane region" description="Helical" evidence="9">
    <location>
        <begin position="437"/>
        <end position="457"/>
    </location>
</feature>
<comment type="similarity">
    <text evidence="2">Belongs to the CorA metal ion transporter (MIT) (TC 1.A.35) family.</text>
</comment>
<keyword evidence="7 9" id="KW-0472">Membrane</keyword>
<reference evidence="11" key="1">
    <citation type="journal article" date="2019" name="Int. J. Syst. Evol. Microbiol.">
        <title>The Global Catalogue of Microorganisms (GCM) 10K type strain sequencing project: providing services to taxonomists for standard genome sequencing and annotation.</title>
        <authorList>
            <consortium name="The Broad Institute Genomics Platform"/>
            <consortium name="The Broad Institute Genome Sequencing Center for Infectious Disease"/>
            <person name="Wu L."/>
            <person name="Ma J."/>
        </authorList>
    </citation>
    <scope>NUCLEOTIDE SEQUENCE [LARGE SCALE GENOMIC DNA]</scope>
    <source>
        <strain evidence="11">NBRC 108730</strain>
    </source>
</reference>